<comment type="caution">
    <text evidence="1">The sequence shown here is derived from an EMBL/GenBank/DDBJ whole genome shotgun (WGS) entry which is preliminary data.</text>
</comment>
<protein>
    <submittedName>
        <fullName evidence="1">Uncharacterized protein</fullName>
    </submittedName>
</protein>
<accession>A0A0F9P407</accession>
<organism evidence="1">
    <name type="scientific">marine sediment metagenome</name>
    <dbReference type="NCBI Taxonomy" id="412755"/>
    <lineage>
        <taxon>unclassified sequences</taxon>
        <taxon>metagenomes</taxon>
        <taxon>ecological metagenomes</taxon>
    </lineage>
</organism>
<gene>
    <name evidence="1" type="ORF">LCGC14_1184840</name>
</gene>
<reference evidence="1" key="1">
    <citation type="journal article" date="2015" name="Nature">
        <title>Complex archaea that bridge the gap between prokaryotes and eukaryotes.</title>
        <authorList>
            <person name="Spang A."/>
            <person name="Saw J.H."/>
            <person name="Jorgensen S.L."/>
            <person name="Zaremba-Niedzwiedzka K."/>
            <person name="Martijn J."/>
            <person name="Lind A.E."/>
            <person name="van Eijk R."/>
            <person name="Schleper C."/>
            <person name="Guy L."/>
            <person name="Ettema T.J."/>
        </authorList>
    </citation>
    <scope>NUCLEOTIDE SEQUENCE</scope>
</reference>
<dbReference type="InterPro" id="IPR011051">
    <property type="entry name" value="RmlC_Cupin_sf"/>
</dbReference>
<name>A0A0F9P407_9ZZZZ</name>
<evidence type="ECO:0000313" key="1">
    <source>
        <dbReference type="EMBL" id="KKM95770.1"/>
    </source>
</evidence>
<proteinExistence type="predicted"/>
<dbReference type="SUPFAM" id="SSF51182">
    <property type="entry name" value="RmlC-like cupins"/>
    <property type="match status" value="1"/>
</dbReference>
<dbReference type="AlphaFoldDB" id="A0A0F9P407"/>
<sequence>MQRIEHGKRLLAIYGSTKDMEPGKFFSEDTDRPIQWGAFRLEKGVELKPHIHKLRDRAFTTKTIEFLVVLRGILQVDIFTWEKVLVSRFALRPGGWVCLYDGGHGFQMLEDDTRFMEIKLGPFTAVEDDKEYFE</sequence>
<dbReference type="EMBL" id="LAZR01005963">
    <property type="protein sequence ID" value="KKM95770.1"/>
    <property type="molecule type" value="Genomic_DNA"/>
</dbReference>